<organism evidence="1 2">
    <name type="scientific">Aspergillus sclerotiicarbonarius (strain CBS 121057 / IBT 28362)</name>
    <dbReference type="NCBI Taxonomy" id="1448318"/>
    <lineage>
        <taxon>Eukaryota</taxon>
        <taxon>Fungi</taxon>
        <taxon>Dikarya</taxon>
        <taxon>Ascomycota</taxon>
        <taxon>Pezizomycotina</taxon>
        <taxon>Eurotiomycetes</taxon>
        <taxon>Eurotiomycetidae</taxon>
        <taxon>Eurotiales</taxon>
        <taxon>Aspergillaceae</taxon>
        <taxon>Aspergillus</taxon>
        <taxon>Aspergillus subgen. Circumdati</taxon>
    </lineage>
</organism>
<dbReference type="VEuPathDB" id="FungiDB:BO78DRAFT_417292"/>
<dbReference type="AlphaFoldDB" id="A0A319EEK0"/>
<keyword evidence="2" id="KW-1185">Reference proteome</keyword>
<dbReference type="Proteomes" id="UP000248423">
    <property type="component" value="Unassembled WGS sequence"/>
</dbReference>
<evidence type="ECO:0000313" key="2">
    <source>
        <dbReference type="Proteomes" id="UP000248423"/>
    </source>
</evidence>
<accession>A0A319EEK0</accession>
<name>A0A319EEK0_ASPSB</name>
<gene>
    <name evidence="1" type="ORF">BO78DRAFT_417292</name>
</gene>
<proteinExistence type="predicted"/>
<protein>
    <submittedName>
        <fullName evidence="1">Uncharacterized protein</fullName>
    </submittedName>
</protein>
<dbReference type="EMBL" id="KZ826338">
    <property type="protein sequence ID" value="PYI08001.1"/>
    <property type="molecule type" value="Genomic_DNA"/>
</dbReference>
<dbReference type="OrthoDB" id="4510204at2759"/>
<evidence type="ECO:0000313" key="1">
    <source>
        <dbReference type="EMBL" id="PYI08001.1"/>
    </source>
</evidence>
<sequence length="87" mass="9904">MVFRQSWASLPLGHRVSSAVASGMNLRGVTGGRDLDDSELLRLCGRHHGFHDPWRYDVKKRPITGEPRIPRQWASMACKCREFESVP</sequence>
<reference evidence="1 2" key="1">
    <citation type="submission" date="2018-02" db="EMBL/GenBank/DDBJ databases">
        <title>The genomes of Aspergillus section Nigri reveals drivers in fungal speciation.</title>
        <authorList>
            <consortium name="DOE Joint Genome Institute"/>
            <person name="Vesth T.C."/>
            <person name="Nybo J."/>
            <person name="Theobald S."/>
            <person name="Brandl J."/>
            <person name="Frisvad J.C."/>
            <person name="Nielsen K.F."/>
            <person name="Lyhne E.K."/>
            <person name="Kogle M.E."/>
            <person name="Kuo A."/>
            <person name="Riley R."/>
            <person name="Clum A."/>
            <person name="Nolan M."/>
            <person name="Lipzen A."/>
            <person name="Salamov A."/>
            <person name="Henrissat B."/>
            <person name="Wiebenga A."/>
            <person name="De vries R.P."/>
            <person name="Grigoriev I.V."/>
            <person name="Mortensen U.H."/>
            <person name="Andersen M.R."/>
            <person name="Baker S.E."/>
        </authorList>
    </citation>
    <scope>NUCLEOTIDE SEQUENCE [LARGE SCALE GENOMIC DNA]</scope>
    <source>
        <strain evidence="1 2">CBS 121057</strain>
    </source>
</reference>